<evidence type="ECO:0000259" key="1">
    <source>
        <dbReference type="Pfam" id="PF01658"/>
    </source>
</evidence>
<feature type="domain" description="D-glutamate N-acetyltransferase-like N-terminal" evidence="2">
    <location>
        <begin position="140"/>
        <end position="181"/>
    </location>
</feature>
<dbReference type="EMBL" id="MIEK01000045">
    <property type="protein sequence ID" value="OEH81454.1"/>
    <property type="molecule type" value="Genomic_DNA"/>
</dbReference>
<dbReference type="AlphaFoldDB" id="A0A1E5KU93"/>
<dbReference type="Gene3D" id="3.40.50.720">
    <property type="entry name" value="NAD(P)-binding Rossmann-like Domain"/>
    <property type="match status" value="1"/>
</dbReference>
<dbReference type="InterPro" id="IPR035402">
    <property type="entry name" value="DgcN-like_N"/>
</dbReference>
<dbReference type="OrthoDB" id="9766811at2"/>
<dbReference type="RefSeq" id="WP_069699509.1">
    <property type="nucleotide sequence ID" value="NZ_JAGGMA010000013.1"/>
</dbReference>
<proteinExistence type="predicted"/>
<dbReference type="InterPro" id="IPR052199">
    <property type="entry name" value="MIPS"/>
</dbReference>
<comment type="caution">
    <text evidence="3">The sequence shown here is derived from an EMBL/GenBank/DDBJ whole genome shotgun (WGS) entry which is preliminary data.</text>
</comment>
<evidence type="ECO:0000313" key="4">
    <source>
        <dbReference type="Proteomes" id="UP000095256"/>
    </source>
</evidence>
<accession>A0A1E5KU93</accession>
<dbReference type="STRING" id="762845.BCR26_04195"/>
<dbReference type="Pfam" id="PF17396">
    <property type="entry name" value="DUF1611_N"/>
    <property type="match status" value="1"/>
</dbReference>
<dbReference type="InterPro" id="IPR013021">
    <property type="entry name" value="Myo-inos-1-P_Synthase_GAPDH"/>
</dbReference>
<dbReference type="SUPFAM" id="SSF55347">
    <property type="entry name" value="Glyceraldehyde-3-phosphate dehydrogenase-like, C-terminal domain"/>
    <property type="match status" value="1"/>
</dbReference>
<dbReference type="Gene3D" id="3.30.360.10">
    <property type="entry name" value="Dihydrodipicolinate Reductase, domain 2"/>
    <property type="match status" value="1"/>
</dbReference>
<organism evidence="3 4">
    <name type="scientific">Enterococcus rivorum</name>
    <dbReference type="NCBI Taxonomy" id="762845"/>
    <lineage>
        <taxon>Bacteria</taxon>
        <taxon>Bacillati</taxon>
        <taxon>Bacillota</taxon>
        <taxon>Bacilli</taxon>
        <taxon>Lactobacillales</taxon>
        <taxon>Enterococcaceae</taxon>
        <taxon>Enterococcus</taxon>
    </lineage>
</organism>
<dbReference type="Proteomes" id="UP000095256">
    <property type="component" value="Unassembled WGS sequence"/>
</dbReference>
<feature type="domain" description="Myo-inositol-1-phosphate synthase GAPDH-like" evidence="1">
    <location>
        <begin position="190"/>
        <end position="292"/>
    </location>
</feature>
<dbReference type="InterPro" id="IPR036291">
    <property type="entry name" value="NAD(P)-bd_dom_sf"/>
</dbReference>
<name>A0A1E5KU93_9ENTE</name>
<protein>
    <submittedName>
        <fullName evidence="3">Myo-inositol-1-phosphate synthase</fullName>
    </submittedName>
</protein>
<dbReference type="GO" id="GO:0006021">
    <property type="term" value="P:inositol biosynthetic process"/>
    <property type="evidence" value="ECO:0007669"/>
    <property type="project" value="TreeGrafter"/>
</dbReference>
<evidence type="ECO:0000313" key="3">
    <source>
        <dbReference type="EMBL" id="OEH81454.1"/>
    </source>
</evidence>
<sequence length="348" mass="38383">MKKKIKVAIVGIGNCASNLIQGIDYYKNNSDLDIGLMHREVGGYDIGDIEIVVAFDIDEHKVGKDLSEAIFAEPNCTKKICSVSYKGVKVKKGPVLDGWNKHLGKFVKLSNEQPVNVKVELIRSEVDVLVVLLPSGSNDACRFYVEEALKAGISVVNGIPVFLSQDPNIIELAEKNKVAIIGDDFKSQIGGTIFHHTLLNLLKIRGVQVNNSHHINYAGNMDFWNLMTPRGDDKHKSKANGVKSGSEEIDLSVNVTYLENQKDNKTCRIYIEGQNFGGCPVTIEGKLTVVDSANSSGVLVDAIRCLMVAKDNSIYGYLEEPSAYYMKSPKVQMLEDIAYAKVCEFMDM</sequence>
<keyword evidence="4" id="KW-1185">Reference proteome</keyword>
<dbReference type="GO" id="GO:0004512">
    <property type="term" value="F:inositol-3-phosphate synthase activity"/>
    <property type="evidence" value="ECO:0007669"/>
    <property type="project" value="TreeGrafter"/>
</dbReference>
<dbReference type="PANTHER" id="PTHR43125">
    <property type="entry name" value="INOSITOL-3-PHOSPHATE SYNTHASE"/>
    <property type="match status" value="1"/>
</dbReference>
<dbReference type="SUPFAM" id="SSF51735">
    <property type="entry name" value="NAD(P)-binding Rossmann-fold domains"/>
    <property type="match status" value="1"/>
</dbReference>
<dbReference type="Pfam" id="PF01658">
    <property type="entry name" value="Inos-1-P_synth"/>
    <property type="match status" value="1"/>
</dbReference>
<dbReference type="PANTHER" id="PTHR43125:SF1">
    <property type="entry name" value="INOSITOL-3-PHOSPHATE SYNTHASE"/>
    <property type="match status" value="1"/>
</dbReference>
<reference evidence="3 4" key="1">
    <citation type="submission" date="2016-09" db="EMBL/GenBank/DDBJ databases">
        <authorList>
            <person name="Capua I."/>
            <person name="De Benedictis P."/>
            <person name="Joannis T."/>
            <person name="Lombin L.H."/>
            <person name="Cattoli G."/>
        </authorList>
    </citation>
    <scope>NUCLEOTIDE SEQUENCE [LARGE SCALE GENOMIC DNA]</scope>
    <source>
        <strain evidence="3 4">LMG 25899</strain>
    </source>
</reference>
<gene>
    <name evidence="3" type="ORF">BCR26_04195</name>
</gene>
<evidence type="ECO:0000259" key="2">
    <source>
        <dbReference type="Pfam" id="PF17396"/>
    </source>
</evidence>